<dbReference type="Pfam" id="PF11875">
    <property type="entry name" value="DnaJ-like_C11_C"/>
    <property type="match status" value="1"/>
</dbReference>
<dbReference type="GO" id="GO:0005739">
    <property type="term" value="C:mitochondrion"/>
    <property type="evidence" value="ECO:0007669"/>
    <property type="project" value="GOC"/>
</dbReference>
<proteinExistence type="predicted"/>
<dbReference type="SMART" id="SM00271">
    <property type="entry name" value="DnaJ"/>
    <property type="match status" value="1"/>
</dbReference>
<accession>A0AAV6UTT5</accession>
<dbReference type="Pfam" id="PF22774">
    <property type="entry name" value="DNAJC11_beta-barrel"/>
    <property type="match status" value="1"/>
</dbReference>
<keyword evidence="4" id="KW-1185">Reference proteome</keyword>
<dbReference type="PANTHER" id="PTHR44157:SF1">
    <property type="entry name" value="DNAJ HOMOLOG SUBFAMILY C MEMBER 11"/>
    <property type="match status" value="1"/>
</dbReference>
<comment type="caution">
    <text evidence="3">The sequence shown here is derived from an EMBL/GenBank/DDBJ whole genome shotgun (WGS) entry which is preliminary data.</text>
</comment>
<protein>
    <recommendedName>
        <fullName evidence="2">J domain-containing protein</fullName>
    </recommendedName>
</protein>
<dbReference type="PANTHER" id="PTHR44157">
    <property type="entry name" value="DNAJ HOMOLOG SUBFAMILY C MEMBER 11"/>
    <property type="match status" value="1"/>
</dbReference>
<evidence type="ECO:0000259" key="2">
    <source>
        <dbReference type="PROSITE" id="PS50076"/>
    </source>
</evidence>
<dbReference type="PROSITE" id="PS50076">
    <property type="entry name" value="DNAJ_2"/>
    <property type="match status" value="1"/>
</dbReference>
<dbReference type="InterPro" id="IPR052243">
    <property type="entry name" value="Mito_inner_membrane_organizer"/>
</dbReference>
<dbReference type="InterPro" id="IPR024586">
    <property type="entry name" value="DnaJ-like_C11_C"/>
</dbReference>
<reference evidence="3 4" key="1">
    <citation type="journal article" date="2022" name="Nat. Ecol. Evol.">
        <title>A masculinizing supergene underlies an exaggerated male reproductive morph in a spider.</title>
        <authorList>
            <person name="Hendrickx F."/>
            <person name="De Corte Z."/>
            <person name="Sonet G."/>
            <person name="Van Belleghem S.M."/>
            <person name="Kostlbacher S."/>
            <person name="Vangestel C."/>
        </authorList>
    </citation>
    <scope>NUCLEOTIDE SEQUENCE [LARGE SCALE GENOMIC DNA]</scope>
    <source>
        <strain evidence="3">W744_W776</strain>
    </source>
</reference>
<dbReference type="InterPro" id="IPR055225">
    <property type="entry name" value="DNAJC11-like_beta-barrel"/>
</dbReference>
<dbReference type="Gene3D" id="1.10.287.110">
    <property type="entry name" value="DnaJ domain"/>
    <property type="match status" value="1"/>
</dbReference>
<evidence type="ECO:0000256" key="1">
    <source>
        <dbReference type="ARBA" id="ARBA00023186"/>
    </source>
</evidence>
<evidence type="ECO:0000313" key="4">
    <source>
        <dbReference type="Proteomes" id="UP000827092"/>
    </source>
</evidence>
<dbReference type="CDD" id="cd06257">
    <property type="entry name" value="DnaJ"/>
    <property type="match status" value="1"/>
</dbReference>
<dbReference type="SUPFAM" id="SSF46565">
    <property type="entry name" value="Chaperone J-domain"/>
    <property type="match status" value="1"/>
</dbReference>
<dbReference type="Proteomes" id="UP000827092">
    <property type="component" value="Unassembled WGS sequence"/>
</dbReference>
<dbReference type="InterPro" id="IPR001623">
    <property type="entry name" value="DnaJ_domain"/>
</dbReference>
<keyword evidence="1" id="KW-0143">Chaperone</keyword>
<dbReference type="GO" id="GO:0042407">
    <property type="term" value="P:cristae formation"/>
    <property type="evidence" value="ECO:0007669"/>
    <property type="project" value="TreeGrafter"/>
</dbReference>
<organism evidence="3 4">
    <name type="scientific">Oedothorax gibbosus</name>
    <dbReference type="NCBI Taxonomy" id="931172"/>
    <lineage>
        <taxon>Eukaryota</taxon>
        <taxon>Metazoa</taxon>
        <taxon>Ecdysozoa</taxon>
        <taxon>Arthropoda</taxon>
        <taxon>Chelicerata</taxon>
        <taxon>Arachnida</taxon>
        <taxon>Araneae</taxon>
        <taxon>Araneomorphae</taxon>
        <taxon>Entelegynae</taxon>
        <taxon>Araneoidea</taxon>
        <taxon>Linyphiidae</taxon>
        <taxon>Erigoninae</taxon>
        <taxon>Oedothorax</taxon>
    </lineage>
</organism>
<sequence>MAEANSPEDFPESHLLEDDYYAYLNLSKDATPEDITNAYRRLSKLYHPDKHTDPVRKKNAELLFNKTKLAYEVLKDPHQRAIFDTLGVKGLETEGWQVVQRTKTPQEIREEFELLLREKEERQLQQRTNPQGTISIGINATDLFETYDFDAGFPTFEISSMSITQKVEAPLDTSETLTLNGSLASQNGNGSGNVNCSWKKVISDKTWVETGVGGGNGLLLNFKAFRTISKYSFGTFSTAFRFSESTLSPGVELMLARQLTKKTASYITLKGGMSSSVNTMLVHDSEKGHFAAGIQLGIQRSFLLFSYSKMFDDGKLKGSIKLGLFGVTFEYGCEKKISKFSTIGATMVIGLPSGVTLKLKVNRANQTFVFPILLSEEVLPSAVFYGTVAPLLGYYLLKTVYIDPRKKRLKARETEKTKEVNAQRMAEKRKEASIAVSLMQETYRRIKSEEERKKGLVVSQAIYGSTENVANINPDLVDSNLDILDVTVQLQCLVKDSRLILPDRAKSNLPGFYDPCLGEDKSLRIVRNKLGIRNL</sequence>
<feature type="domain" description="J" evidence="2">
    <location>
        <begin position="19"/>
        <end position="87"/>
    </location>
</feature>
<dbReference type="Pfam" id="PF00226">
    <property type="entry name" value="DnaJ"/>
    <property type="match status" value="1"/>
</dbReference>
<dbReference type="InterPro" id="IPR036869">
    <property type="entry name" value="J_dom_sf"/>
</dbReference>
<name>A0AAV6UTT5_9ARAC</name>
<dbReference type="EMBL" id="JAFNEN010000260">
    <property type="protein sequence ID" value="KAG8187761.1"/>
    <property type="molecule type" value="Genomic_DNA"/>
</dbReference>
<dbReference type="PRINTS" id="PR00625">
    <property type="entry name" value="JDOMAIN"/>
</dbReference>
<evidence type="ECO:0000313" key="3">
    <source>
        <dbReference type="EMBL" id="KAG8187761.1"/>
    </source>
</evidence>
<dbReference type="AlphaFoldDB" id="A0AAV6UTT5"/>
<gene>
    <name evidence="3" type="ORF">JTE90_018761</name>
</gene>